<dbReference type="InterPro" id="IPR003730">
    <property type="entry name" value="Cu_polyphenol_OxRdtase"/>
</dbReference>
<evidence type="ECO:0000313" key="13">
    <source>
        <dbReference type="Proteomes" id="UP001596524"/>
    </source>
</evidence>
<dbReference type="EMBL" id="JBHTCH010000028">
    <property type="protein sequence ID" value="MFC7362946.1"/>
    <property type="molecule type" value="Genomic_DNA"/>
</dbReference>
<dbReference type="Pfam" id="PF02578">
    <property type="entry name" value="Cu-oxidase_4"/>
    <property type="match status" value="1"/>
</dbReference>
<keyword evidence="13" id="KW-1185">Reference proteome</keyword>
<gene>
    <name evidence="12" type="ORF">ACFQO6_21930</name>
</gene>
<keyword evidence="7" id="KW-0862">Zinc</keyword>
<evidence type="ECO:0000256" key="1">
    <source>
        <dbReference type="ARBA" id="ARBA00000553"/>
    </source>
</evidence>
<evidence type="ECO:0000256" key="10">
    <source>
        <dbReference type="ARBA" id="ARBA00048968"/>
    </source>
</evidence>
<evidence type="ECO:0000256" key="6">
    <source>
        <dbReference type="ARBA" id="ARBA00022801"/>
    </source>
</evidence>
<reference evidence="13" key="1">
    <citation type="journal article" date="2019" name="Int. J. Syst. Evol. Microbiol.">
        <title>The Global Catalogue of Microorganisms (GCM) 10K type strain sequencing project: providing services to taxonomists for standard genome sequencing and annotation.</title>
        <authorList>
            <consortium name="The Broad Institute Genomics Platform"/>
            <consortium name="The Broad Institute Genome Sequencing Center for Infectious Disease"/>
            <person name="Wu L."/>
            <person name="Ma J."/>
        </authorList>
    </citation>
    <scope>NUCLEOTIDE SEQUENCE [LARGE SCALE GENOMIC DNA]</scope>
    <source>
        <strain evidence="13">FCH27</strain>
    </source>
</reference>
<name>A0ABW2NDG6_9ACTN</name>
<evidence type="ECO:0000256" key="7">
    <source>
        <dbReference type="ARBA" id="ARBA00022833"/>
    </source>
</evidence>
<evidence type="ECO:0000256" key="4">
    <source>
        <dbReference type="ARBA" id="ARBA00022679"/>
    </source>
</evidence>
<evidence type="ECO:0000256" key="8">
    <source>
        <dbReference type="ARBA" id="ARBA00023008"/>
    </source>
</evidence>
<protein>
    <submittedName>
        <fullName evidence="12">Polyphenol oxidase family protein</fullName>
    </submittedName>
</protein>
<keyword evidence="4" id="KW-0808">Transferase</keyword>
<dbReference type="PANTHER" id="PTHR30616:SF2">
    <property type="entry name" value="PURINE NUCLEOSIDE PHOSPHORYLASE LACC1"/>
    <property type="match status" value="1"/>
</dbReference>
<comment type="similarity">
    <text evidence="3">Belongs to the purine nucleoside phosphorylase YfiH/LACC1 family.</text>
</comment>
<dbReference type="CDD" id="cd16833">
    <property type="entry name" value="YfiH"/>
    <property type="match status" value="1"/>
</dbReference>
<evidence type="ECO:0000256" key="2">
    <source>
        <dbReference type="ARBA" id="ARBA00003215"/>
    </source>
</evidence>
<comment type="function">
    <text evidence="2">Purine nucleoside enzyme that catalyzes the phosphorolysis of adenosine and inosine nucleosides, yielding D-ribose 1-phosphate and the respective free bases, adenine and hypoxanthine. Also catalyzes the phosphorolysis of S-methyl-5'-thioadenosine into adenine and S-methyl-5-thio-alpha-D-ribose 1-phosphate. Also has adenosine deaminase activity.</text>
</comment>
<comment type="caution">
    <text evidence="12">The sequence shown here is derived from an EMBL/GenBank/DDBJ whole genome shotgun (WGS) entry which is preliminary data.</text>
</comment>
<dbReference type="InterPro" id="IPR011324">
    <property type="entry name" value="Cytotoxic_necrot_fac-like_cat"/>
</dbReference>
<keyword evidence="6" id="KW-0378">Hydrolase</keyword>
<evidence type="ECO:0000256" key="11">
    <source>
        <dbReference type="ARBA" id="ARBA00049893"/>
    </source>
</evidence>
<keyword evidence="5" id="KW-0479">Metal-binding</keyword>
<comment type="catalytic activity">
    <reaction evidence="9">
        <text>adenosine + H2O + H(+) = inosine + NH4(+)</text>
        <dbReference type="Rhea" id="RHEA:24408"/>
        <dbReference type="ChEBI" id="CHEBI:15377"/>
        <dbReference type="ChEBI" id="CHEBI:15378"/>
        <dbReference type="ChEBI" id="CHEBI:16335"/>
        <dbReference type="ChEBI" id="CHEBI:17596"/>
        <dbReference type="ChEBI" id="CHEBI:28938"/>
        <dbReference type="EC" id="3.5.4.4"/>
    </reaction>
    <physiologicalReaction direction="left-to-right" evidence="9">
        <dbReference type="Rhea" id="RHEA:24409"/>
    </physiologicalReaction>
</comment>
<proteinExistence type="inferred from homology"/>
<keyword evidence="8" id="KW-0186">Copper</keyword>
<comment type="catalytic activity">
    <reaction evidence="10">
        <text>adenosine + phosphate = alpha-D-ribose 1-phosphate + adenine</text>
        <dbReference type="Rhea" id="RHEA:27642"/>
        <dbReference type="ChEBI" id="CHEBI:16335"/>
        <dbReference type="ChEBI" id="CHEBI:16708"/>
        <dbReference type="ChEBI" id="CHEBI:43474"/>
        <dbReference type="ChEBI" id="CHEBI:57720"/>
        <dbReference type="EC" id="2.4.2.1"/>
    </reaction>
    <physiologicalReaction direction="left-to-right" evidence="10">
        <dbReference type="Rhea" id="RHEA:27643"/>
    </physiologicalReaction>
</comment>
<comment type="catalytic activity">
    <reaction evidence="11">
        <text>S-methyl-5'-thioadenosine + phosphate = 5-(methylsulfanyl)-alpha-D-ribose 1-phosphate + adenine</text>
        <dbReference type="Rhea" id="RHEA:11852"/>
        <dbReference type="ChEBI" id="CHEBI:16708"/>
        <dbReference type="ChEBI" id="CHEBI:17509"/>
        <dbReference type="ChEBI" id="CHEBI:43474"/>
        <dbReference type="ChEBI" id="CHEBI:58533"/>
        <dbReference type="EC" id="2.4.2.28"/>
    </reaction>
    <physiologicalReaction direction="left-to-right" evidence="11">
        <dbReference type="Rhea" id="RHEA:11853"/>
    </physiologicalReaction>
</comment>
<dbReference type="Gene3D" id="3.60.140.10">
    <property type="entry name" value="CNF1/YfiH-like putative cysteine hydrolases"/>
    <property type="match status" value="1"/>
</dbReference>
<evidence type="ECO:0000256" key="5">
    <source>
        <dbReference type="ARBA" id="ARBA00022723"/>
    </source>
</evidence>
<evidence type="ECO:0000256" key="3">
    <source>
        <dbReference type="ARBA" id="ARBA00007353"/>
    </source>
</evidence>
<evidence type="ECO:0000256" key="9">
    <source>
        <dbReference type="ARBA" id="ARBA00047989"/>
    </source>
</evidence>
<comment type="catalytic activity">
    <reaction evidence="1">
        <text>inosine + phosphate = alpha-D-ribose 1-phosphate + hypoxanthine</text>
        <dbReference type="Rhea" id="RHEA:27646"/>
        <dbReference type="ChEBI" id="CHEBI:17368"/>
        <dbReference type="ChEBI" id="CHEBI:17596"/>
        <dbReference type="ChEBI" id="CHEBI:43474"/>
        <dbReference type="ChEBI" id="CHEBI:57720"/>
        <dbReference type="EC" id="2.4.2.1"/>
    </reaction>
    <physiologicalReaction direction="left-to-right" evidence="1">
        <dbReference type="Rhea" id="RHEA:27647"/>
    </physiologicalReaction>
</comment>
<dbReference type="Proteomes" id="UP001596524">
    <property type="component" value="Unassembled WGS sequence"/>
</dbReference>
<dbReference type="InterPro" id="IPR038371">
    <property type="entry name" value="Cu_polyphenol_OxRdtase_sf"/>
</dbReference>
<accession>A0ABW2NDG6</accession>
<evidence type="ECO:0000313" key="12">
    <source>
        <dbReference type="EMBL" id="MFC7362946.1"/>
    </source>
</evidence>
<organism evidence="12 13">
    <name type="scientific">Nocardioides astragali</name>
    <dbReference type="NCBI Taxonomy" id="1776736"/>
    <lineage>
        <taxon>Bacteria</taxon>
        <taxon>Bacillati</taxon>
        <taxon>Actinomycetota</taxon>
        <taxon>Actinomycetes</taxon>
        <taxon>Propionibacteriales</taxon>
        <taxon>Nocardioidaceae</taxon>
        <taxon>Nocardioides</taxon>
    </lineage>
</organism>
<dbReference type="RefSeq" id="WP_255891331.1">
    <property type="nucleotide sequence ID" value="NZ_JAFMZM010000004.1"/>
</dbReference>
<dbReference type="SUPFAM" id="SSF64438">
    <property type="entry name" value="CNF1/YfiH-like putative cysteine hydrolases"/>
    <property type="match status" value="1"/>
</dbReference>
<dbReference type="PANTHER" id="PTHR30616">
    <property type="entry name" value="UNCHARACTERIZED PROTEIN YFIH"/>
    <property type="match status" value="1"/>
</dbReference>
<sequence length="231" mass="23874">MTLLRHHDRFEGDLVIEVAFTDVSLSLGDTADPDVRAAALAQVAAESGATPVLMHQVHGADAVLVDDGGSGPMPTCDALYTSQPGIALLARAADCVPVLLADPATGWIAAAHCGRPGLAAGVVPRVIAALRERGAEPGVAWIGPHVCGACYEVPAELQDEVSTLVPQARSTTSWGTPALDLGAGVRAQLEGAGITDLREVDACTREDPTWPSHRRDGAAATRFAGAIWSHP</sequence>